<dbReference type="InterPro" id="IPR029495">
    <property type="entry name" value="NACHT-assoc"/>
</dbReference>
<evidence type="ECO:0000256" key="2">
    <source>
        <dbReference type="ARBA" id="ARBA00004308"/>
    </source>
</evidence>
<keyword evidence="11" id="KW-0449">Lipoprotein</keyword>
<keyword evidence="7" id="KW-0391">Immunity</keyword>
<protein>
    <recommendedName>
        <fullName evidence="13">Pyrin domain-containing protein</fullName>
    </recommendedName>
</protein>
<evidence type="ECO:0000259" key="13">
    <source>
        <dbReference type="PROSITE" id="PS50824"/>
    </source>
</evidence>
<keyword evidence="4" id="KW-0963">Cytoplasm</keyword>
<evidence type="ECO:0000256" key="4">
    <source>
        <dbReference type="ARBA" id="ARBA00022490"/>
    </source>
</evidence>
<feature type="region of interest" description="Disordered" evidence="12">
    <location>
        <begin position="82"/>
        <end position="102"/>
    </location>
</feature>
<dbReference type="SUPFAM" id="SSF47986">
    <property type="entry name" value="DEATH domain"/>
    <property type="match status" value="1"/>
</dbReference>
<evidence type="ECO:0000256" key="6">
    <source>
        <dbReference type="ARBA" id="ARBA00022737"/>
    </source>
</evidence>
<organism evidence="14 15">
    <name type="scientific">Cirrhinus molitorella</name>
    <name type="common">mud carp</name>
    <dbReference type="NCBI Taxonomy" id="172907"/>
    <lineage>
        <taxon>Eukaryota</taxon>
        <taxon>Metazoa</taxon>
        <taxon>Chordata</taxon>
        <taxon>Craniata</taxon>
        <taxon>Vertebrata</taxon>
        <taxon>Euteleostomi</taxon>
        <taxon>Actinopterygii</taxon>
        <taxon>Neopterygii</taxon>
        <taxon>Teleostei</taxon>
        <taxon>Ostariophysi</taxon>
        <taxon>Cypriniformes</taxon>
        <taxon>Cyprinidae</taxon>
        <taxon>Labeoninae</taxon>
        <taxon>Labeonini</taxon>
        <taxon>Cirrhinus</taxon>
    </lineage>
</organism>
<evidence type="ECO:0000256" key="11">
    <source>
        <dbReference type="ARBA" id="ARBA00023288"/>
    </source>
</evidence>
<feature type="compositionally biased region" description="Polar residues" evidence="12">
    <location>
        <begin position="88"/>
        <end position="102"/>
    </location>
</feature>
<evidence type="ECO:0000256" key="9">
    <source>
        <dbReference type="ARBA" id="ARBA00023139"/>
    </source>
</evidence>
<dbReference type="Pfam" id="PF14484">
    <property type="entry name" value="FISNA"/>
    <property type="match status" value="1"/>
</dbReference>
<reference evidence="14 15" key="1">
    <citation type="submission" date="2023-09" db="EMBL/GenBank/DDBJ databases">
        <authorList>
            <person name="Wang M."/>
        </authorList>
    </citation>
    <scope>NUCLEOTIDE SEQUENCE [LARGE SCALE GENOMIC DNA]</scope>
    <source>
        <strain evidence="14">GT-2023</strain>
        <tissue evidence="14">Liver</tissue>
    </source>
</reference>
<evidence type="ECO:0000313" key="14">
    <source>
        <dbReference type="EMBL" id="KAL1276835.1"/>
    </source>
</evidence>
<comment type="subcellular location">
    <subcellularLocation>
        <location evidence="3">Cytoplasm</location>
    </subcellularLocation>
    <subcellularLocation>
        <location evidence="2">Endomembrane system</location>
    </subcellularLocation>
    <subcellularLocation>
        <location evidence="1">Nucleus</location>
    </subcellularLocation>
</comment>
<dbReference type="SMART" id="SM01289">
    <property type="entry name" value="PYRIN"/>
    <property type="match status" value="1"/>
</dbReference>
<dbReference type="Proteomes" id="UP001558613">
    <property type="component" value="Unassembled WGS sequence"/>
</dbReference>
<evidence type="ECO:0000313" key="15">
    <source>
        <dbReference type="Proteomes" id="UP001558613"/>
    </source>
</evidence>
<dbReference type="InterPro" id="IPR011029">
    <property type="entry name" value="DEATH-like_dom_sf"/>
</dbReference>
<proteinExistence type="predicted"/>
<dbReference type="PROSITE" id="PS50824">
    <property type="entry name" value="DAPIN"/>
    <property type="match status" value="1"/>
</dbReference>
<keyword evidence="9" id="KW-0564">Palmitate</keyword>
<dbReference type="Gene3D" id="1.10.533.10">
    <property type="entry name" value="Death Domain, Fas"/>
    <property type="match status" value="1"/>
</dbReference>
<dbReference type="PANTHER" id="PTHR45690">
    <property type="entry name" value="NACHT, LRR AND PYD DOMAINS-CONTAINING PROTEIN 12"/>
    <property type="match status" value="1"/>
</dbReference>
<accession>A0ABR3NJS4</accession>
<dbReference type="PANTHER" id="PTHR45690:SF19">
    <property type="entry name" value="NACHT, LRR AND PYD DOMAINS-CONTAINING PROTEIN 3"/>
    <property type="match status" value="1"/>
</dbReference>
<dbReference type="SMART" id="SM01288">
    <property type="entry name" value="FISNA"/>
    <property type="match status" value="1"/>
</dbReference>
<evidence type="ECO:0000256" key="1">
    <source>
        <dbReference type="ARBA" id="ARBA00004123"/>
    </source>
</evidence>
<dbReference type="EMBL" id="JAYMGO010000004">
    <property type="protein sequence ID" value="KAL1276835.1"/>
    <property type="molecule type" value="Genomic_DNA"/>
</dbReference>
<keyword evidence="5" id="KW-0399">Innate immunity</keyword>
<dbReference type="InterPro" id="IPR004020">
    <property type="entry name" value="DAPIN"/>
</dbReference>
<dbReference type="Pfam" id="PF02758">
    <property type="entry name" value="PYRIN"/>
    <property type="match status" value="1"/>
</dbReference>
<keyword evidence="6" id="KW-0677">Repeat</keyword>
<evidence type="ECO:0000256" key="10">
    <source>
        <dbReference type="ARBA" id="ARBA00023242"/>
    </source>
</evidence>
<gene>
    <name evidence="14" type="ORF">QQF64_036458</name>
</gene>
<keyword evidence="10" id="KW-0539">Nucleus</keyword>
<dbReference type="CDD" id="cd08321">
    <property type="entry name" value="Pyrin_ASC-like"/>
    <property type="match status" value="1"/>
</dbReference>
<evidence type="ECO:0000256" key="3">
    <source>
        <dbReference type="ARBA" id="ARBA00004496"/>
    </source>
</evidence>
<evidence type="ECO:0000256" key="7">
    <source>
        <dbReference type="ARBA" id="ARBA00022859"/>
    </source>
</evidence>
<dbReference type="InterPro" id="IPR050637">
    <property type="entry name" value="NLRP_innate_immun_reg"/>
</dbReference>
<evidence type="ECO:0000256" key="8">
    <source>
        <dbReference type="ARBA" id="ARBA00023136"/>
    </source>
</evidence>
<keyword evidence="15" id="KW-1185">Reference proteome</keyword>
<name>A0ABR3NJS4_9TELE</name>
<evidence type="ECO:0000256" key="12">
    <source>
        <dbReference type="SAM" id="MobiDB-lite"/>
    </source>
</evidence>
<evidence type="ECO:0000256" key="5">
    <source>
        <dbReference type="ARBA" id="ARBA00022588"/>
    </source>
</evidence>
<feature type="domain" description="Pyrin" evidence="13">
    <location>
        <begin position="1"/>
        <end position="86"/>
    </location>
</feature>
<sequence length="180" mass="20520">MASVKDLLMDSLMGLGNADLELFQWHLEKDHECISVSEMENADRLKTVNKMVTCFGPEEAVKIMVGILRKMKQNDLAEQLENKHKQAQTEGNTNTSVPVGADTDQTSKLENVLKTHKTKMKKKAKYIFEGNKEKDTDLQTVYTELFITEGDMKDPKEVHVITSRQEETHPSNEMLQKSHI</sequence>
<keyword evidence="8" id="KW-0472">Membrane</keyword>
<comment type="caution">
    <text evidence="14">The sequence shown here is derived from an EMBL/GenBank/DDBJ whole genome shotgun (WGS) entry which is preliminary data.</text>
</comment>